<sequence length="74" mass="7771">MSQKTGNAPVSTPQGHESSKVCGKPVPRWRGIKGVELSAERGKEGQICFYNKGVVESVEKSSPPPAPPPAGDIV</sequence>
<evidence type="ECO:0000313" key="2">
    <source>
        <dbReference type="EMBL" id="QII12926.1"/>
    </source>
</evidence>
<dbReference type="RefSeq" id="WP_164995267.1">
    <property type="nucleotide sequence ID" value="NZ_CP049055.1"/>
</dbReference>
<dbReference type="EMBL" id="CP049055">
    <property type="protein sequence ID" value="QII12926.1"/>
    <property type="molecule type" value="Genomic_DNA"/>
</dbReference>
<evidence type="ECO:0000313" key="3">
    <source>
        <dbReference type="Proteomes" id="UP000501926"/>
    </source>
</evidence>
<evidence type="ECO:0000256" key="1">
    <source>
        <dbReference type="SAM" id="MobiDB-lite"/>
    </source>
</evidence>
<feature type="compositionally biased region" description="Polar residues" evidence="1">
    <location>
        <begin position="1"/>
        <end position="16"/>
    </location>
</feature>
<protein>
    <submittedName>
        <fullName evidence="2">Uncharacterized protein</fullName>
    </submittedName>
</protein>
<gene>
    <name evidence="2" type="ORF">KsCSTR_35470</name>
</gene>
<reference evidence="2 3" key="1">
    <citation type="submission" date="2020-02" db="EMBL/GenBank/DDBJ databases">
        <title>Newly sequenced genome of strain CSTR1 showed variability in Candidatus Kuenenia stuttgartiensis genomes.</title>
        <authorList>
            <person name="Ding C."/>
            <person name="Adrian L."/>
        </authorList>
    </citation>
    <scope>NUCLEOTIDE SEQUENCE [LARGE SCALE GENOMIC DNA]</scope>
    <source>
        <strain evidence="2 3">CSTR1</strain>
    </source>
</reference>
<dbReference type="Proteomes" id="UP000501926">
    <property type="component" value="Chromosome"/>
</dbReference>
<accession>A0A6G7GTM8</accession>
<dbReference type="AlphaFoldDB" id="A0A6G7GTM8"/>
<name>A0A6G7GTM8_KUEST</name>
<feature type="region of interest" description="Disordered" evidence="1">
    <location>
        <begin position="1"/>
        <end position="27"/>
    </location>
</feature>
<organism evidence="2 3">
    <name type="scientific">Kuenenia stuttgartiensis</name>
    <dbReference type="NCBI Taxonomy" id="174633"/>
    <lineage>
        <taxon>Bacteria</taxon>
        <taxon>Pseudomonadati</taxon>
        <taxon>Planctomycetota</taxon>
        <taxon>Candidatus Brocadiia</taxon>
        <taxon>Candidatus Brocadiales</taxon>
        <taxon>Candidatus Brocadiaceae</taxon>
        <taxon>Candidatus Kuenenia</taxon>
    </lineage>
</organism>
<proteinExistence type="predicted"/>